<organism evidence="1 2">
    <name type="scientific">Candidatus Woesebacteria bacterium GW2011_GWA1_37_8</name>
    <dbReference type="NCBI Taxonomy" id="1618546"/>
    <lineage>
        <taxon>Bacteria</taxon>
        <taxon>Candidatus Woeseibacteriota</taxon>
    </lineage>
</organism>
<comment type="caution">
    <text evidence="1">The sequence shown here is derived from an EMBL/GenBank/DDBJ whole genome shotgun (WGS) entry which is preliminary data.</text>
</comment>
<sequence>MSPDRILNQPESLERIFDHGNFETLSPAQVVQNLRIVGNGRVYTIQPADTIDFDRSTRFAILVTGMPDTGKTTTLQAVQNQTSNTGFPLTVEKEIFLSRKPDNFMLDDYDLLHLNFGLAANGLYKLLSFLKNDEDSVCVFERGFVDQLAYLEALDKFWDTGKQIPEVIKRRKILIDDFVNYHRHFLHLFKGVVICNSTVEEAVQHGSQTPVEILRQLEHGFRRLPERLASMLPSRNEKLPIISIESSDLPTSQQLLKKSIYSLVEWNLRGQISAN</sequence>
<accession>A0A0G0K830</accession>
<dbReference type="SUPFAM" id="SSF52540">
    <property type="entry name" value="P-loop containing nucleoside triphosphate hydrolases"/>
    <property type="match status" value="1"/>
</dbReference>
<protein>
    <submittedName>
        <fullName evidence="1">Uncharacterized protein</fullName>
    </submittedName>
</protein>
<dbReference type="InterPro" id="IPR027417">
    <property type="entry name" value="P-loop_NTPase"/>
</dbReference>
<proteinExistence type="predicted"/>
<dbReference type="AlphaFoldDB" id="A0A0G0K830"/>
<dbReference type="Proteomes" id="UP000034603">
    <property type="component" value="Unassembled WGS sequence"/>
</dbReference>
<dbReference type="EMBL" id="LBTR01000017">
    <property type="protein sequence ID" value="KKQ45284.1"/>
    <property type="molecule type" value="Genomic_DNA"/>
</dbReference>
<reference evidence="1 2" key="1">
    <citation type="journal article" date="2015" name="Nature">
        <title>rRNA introns, odd ribosomes, and small enigmatic genomes across a large radiation of phyla.</title>
        <authorList>
            <person name="Brown C.T."/>
            <person name="Hug L.A."/>
            <person name="Thomas B.C."/>
            <person name="Sharon I."/>
            <person name="Castelle C.J."/>
            <person name="Singh A."/>
            <person name="Wilkins M.J."/>
            <person name="Williams K.H."/>
            <person name="Banfield J.F."/>
        </authorList>
    </citation>
    <scope>NUCLEOTIDE SEQUENCE [LARGE SCALE GENOMIC DNA]</scope>
</reference>
<evidence type="ECO:0000313" key="2">
    <source>
        <dbReference type="Proteomes" id="UP000034603"/>
    </source>
</evidence>
<name>A0A0G0K830_9BACT</name>
<evidence type="ECO:0000313" key="1">
    <source>
        <dbReference type="EMBL" id="KKQ45284.1"/>
    </source>
</evidence>
<gene>
    <name evidence="1" type="ORF">US62_C0017G0003</name>
</gene>